<keyword evidence="3" id="KW-1185">Reference proteome</keyword>
<dbReference type="Proteomes" id="UP000053127">
    <property type="component" value="Unassembled WGS sequence"/>
</dbReference>
<evidence type="ECO:0000256" key="1">
    <source>
        <dbReference type="SAM" id="MobiDB-lite"/>
    </source>
</evidence>
<dbReference type="EMBL" id="LMWN01000035">
    <property type="protein sequence ID" value="KUN03122.1"/>
    <property type="molecule type" value="Genomic_DNA"/>
</dbReference>
<evidence type="ECO:0000313" key="3">
    <source>
        <dbReference type="Proteomes" id="UP000053127"/>
    </source>
</evidence>
<feature type="compositionally biased region" description="Basic and acidic residues" evidence="1">
    <location>
        <begin position="57"/>
        <end position="68"/>
    </location>
</feature>
<comment type="caution">
    <text evidence="2">The sequence shown here is derived from an EMBL/GenBank/DDBJ whole genome shotgun (WGS) entry which is preliminary data.</text>
</comment>
<reference evidence="2 3" key="1">
    <citation type="submission" date="2015-10" db="EMBL/GenBank/DDBJ databases">
        <title>Draft genome sequence of Streptomyces yokosukanensis DSM 40224, type strain for the species Streptomyces yokosukanensis.</title>
        <authorList>
            <person name="Ruckert C."/>
            <person name="Winkler A."/>
            <person name="Kalinowski J."/>
            <person name="Kampfer P."/>
            <person name="Glaeser S."/>
        </authorList>
    </citation>
    <scope>NUCLEOTIDE SEQUENCE [LARGE SCALE GENOMIC DNA]</scope>
    <source>
        <strain evidence="2 3">DSM 40224</strain>
    </source>
</reference>
<dbReference type="STRING" id="67386.AQI95_24490"/>
<dbReference type="AlphaFoldDB" id="A0A101P1C8"/>
<proteinExistence type="predicted"/>
<dbReference type="OrthoDB" id="4334033at2"/>
<organism evidence="2 3">
    <name type="scientific">Streptomyces yokosukanensis</name>
    <dbReference type="NCBI Taxonomy" id="67386"/>
    <lineage>
        <taxon>Bacteria</taxon>
        <taxon>Bacillati</taxon>
        <taxon>Actinomycetota</taxon>
        <taxon>Actinomycetes</taxon>
        <taxon>Kitasatosporales</taxon>
        <taxon>Streptomycetaceae</taxon>
        <taxon>Streptomyces</taxon>
    </lineage>
</organism>
<feature type="region of interest" description="Disordered" evidence="1">
    <location>
        <begin position="37"/>
        <end position="68"/>
    </location>
</feature>
<gene>
    <name evidence="2" type="ORF">AQI95_24490</name>
</gene>
<evidence type="ECO:0000313" key="2">
    <source>
        <dbReference type="EMBL" id="KUN03122.1"/>
    </source>
</evidence>
<sequence>MNGFVVVRLLGGAADAVAPPPSYRRLQDADPVLRLSMGPTPDGDDVVAEAGPVRRGRGPDRDVPGPATDEHFTADAEACFGRRLACADVLYARRPRSLAAAVRWLAEVRARQPACGLAAAPVADGGWLAVSGSTRGATSTVLAAAVPPDQPLLASCLHAWVVCGYSLAELEHVRPAGGGVMAAVPLAPGGGRPRGW</sequence>
<accession>A0A101P1C8</accession>
<protein>
    <submittedName>
        <fullName evidence="2">Uncharacterized protein</fullName>
    </submittedName>
</protein>
<name>A0A101P1C8_9ACTN</name>
<dbReference type="RefSeq" id="WP_067127697.1">
    <property type="nucleotide sequence ID" value="NZ_KQ948215.1"/>
</dbReference>